<dbReference type="PANTHER" id="PTHR19282">
    <property type="entry name" value="TETRASPANIN"/>
    <property type="match status" value="1"/>
</dbReference>
<evidence type="ECO:0000256" key="4">
    <source>
        <dbReference type="ARBA" id="ARBA00023136"/>
    </source>
</evidence>
<dbReference type="InterPro" id="IPR018499">
    <property type="entry name" value="Tetraspanin/Peripherin"/>
</dbReference>
<dbReference type="AlphaFoldDB" id="A0A8C5N555"/>
<feature type="transmembrane region" description="Helical" evidence="5">
    <location>
        <begin position="114"/>
        <end position="138"/>
    </location>
</feature>
<keyword evidence="7" id="KW-1185">Reference proteome</keyword>
<keyword evidence="2 5" id="KW-0812">Transmembrane</keyword>
<accession>A0A8C5N555</accession>
<protein>
    <submittedName>
        <fullName evidence="6">23 kDa integral membrane protein-like</fullName>
    </submittedName>
</protein>
<dbReference type="Gene3D" id="1.10.1450.10">
    <property type="entry name" value="Tetraspanin"/>
    <property type="match status" value="1"/>
</dbReference>
<dbReference type="PRINTS" id="PR00259">
    <property type="entry name" value="TMFOUR"/>
</dbReference>
<evidence type="ECO:0000256" key="5">
    <source>
        <dbReference type="SAM" id="Phobius"/>
    </source>
</evidence>
<feature type="transmembrane region" description="Helical" evidence="5">
    <location>
        <begin position="145"/>
        <end position="170"/>
    </location>
</feature>
<comment type="subcellular location">
    <subcellularLocation>
        <location evidence="1">Membrane</location>
        <topology evidence="1">Multi-pass membrane protein</topology>
    </subcellularLocation>
</comment>
<dbReference type="Ensembl" id="ENSGWIT00000032861.1">
    <property type="protein sequence ID" value="ENSGWIP00000030132.1"/>
    <property type="gene ID" value="ENSGWIG00000015691.1"/>
</dbReference>
<keyword evidence="3 5" id="KW-1133">Transmembrane helix</keyword>
<name>A0A8C5N555_GOUWI</name>
<organism evidence="6 7">
    <name type="scientific">Gouania willdenowi</name>
    <name type="common">Blunt-snouted clingfish</name>
    <name type="synonym">Lepadogaster willdenowi</name>
    <dbReference type="NCBI Taxonomy" id="441366"/>
    <lineage>
        <taxon>Eukaryota</taxon>
        <taxon>Metazoa</taxon>
        <taxon>Chordata</taxon>
        <taxon>Craniata</taxon>
        <taxon>Vertebrata</taxon>
        <taxon>Euteleostomi</taxon>
        <taxon>Actinopterygii</taxon>
        <taxon>Neopterygii</taxon>
        <taxon>Teleostei</taxon>
        <taxon>Neoteleostei</taxon>
        <taxon>Acanthomorphata</taxon>
        <taxon>Ovalentaria</taxon>
        <taxon>Blenniimorphae</taxon>
        <taxon>Blenniiformes</taxon>
        <taxon>Gobiesocoidei</taxon>
        <taxon>Gobiesocidae</taxon>
        <taxon>Gobiesocinae</taxon>
        <taxon>Gouania</taxon>
    </lineage>
</organism>
<reference evidence="6" key="3">
    <citation type="submission" date="2025-09" db="UniProtKB">
        <authorList>
            <consortium name="Ensembl"/>
        </authorList>
    </citation>
    <scope>IDENTIFICATION</scope>
</reference>
<keyword evidence="4 5" id="KW-0472">Membrane</keyword>
<evidence type="ECO:0000256" key="2">
    <source>
        <dbReference type="ARBA" id="ARBA00022692"/>
    </source>
</evidence>
<feature type="transmembrane region" description="Helical" evidence="5">
    <location>
        <begin position="77"/>
        <end position="102"/>
    </location>
</feature>
<evidence type="ECO:0000313" key="7">
    <source>
        <dbReference type="Proteomes" id="UP000694680"/>
    </source>
</evidence>
<dbReference type="InterPro" id="IPR008952">
    <property type="entry name" value="Tetraspanin_EC2_sf"/>
</dbReference>
<feature type="transmembrane region" description="Helical" evidence="5">
    <location>
        <begin position="256"/>
        <end position="285"/>
    </location>
</feature>
<evidence type="ECO:0000256" key="1">
    <source>
        <dbReference type="ARBA" id="ARBA00004141"/>
    </source>
</evidence>
<proteinExistence type="predicted"/>
<gene>
    <name evidence="6" type="primary">si:ch73-139j3.4</name>
</gene>
<dbReference type="PANTHER" id="PTHR19282:SF544">
    <property type="entry name" value="TETRASPANIN"/>
    <property type="match status" value="1"/>
</dbReference>
<reference evidence="6" key="2">
    <citation type="submission" date="2025-08" db="UniProtKB">
        <authorList>
            <consortium name="Ensembl"/>
        </authorList>
    </citation>
    <scope>IDENTIFICATION</scope>
</reference>
<dbReference type="Pfam" id="PF00335">
    <property type="entry name" value="Tetraspanin"/>
    <property type="match status" value="1"/>
</dbReference>
<evidence type="ECO:0000256" key="3">
    <source>
        <dbReference type="ARBA" id="ARBA00022989"/>
    </source>
</evidence>
<reference evidence="6" key="1">
    <citation type="submission" date="2020-06" db="EMBL/GenBank/DDBJ databases">
        <authorList>
            <consortium name="Wellcome Sanger Institute Data Sharing"/>
        </authorList>
    </citation>
    <scope>NUCLEOTIDE SEQUENCE [LARGE SCALE GENOMIC DNA]</scope>
</reference>
<dbReference type="SUPFAM" id="SSF48652">
    <property type="entry name" value="Tetraspanin"/>
    <property type="match status" value="1"/>
</dbReference>
<dbReference type="GO" id="GO:0005886">
    <property type="term" value="C:plasma membrane"/>
    <property type="evidence" value="ECO:0007669"/>
    <property type="project" value="TreeGrafter"/>
</dbReference>
<sequence>MTERAFPPSCSTFRPGNSVYGPTNRQNHAPSRKPRPLCIKPLSAGEPSVIVRLSLNSCYRSLNAAQMTLINSTLKRVFIIFNIFFAIIGGIIIALALLSQILTSIGGQNVEGRTIGIIALYIFGGVTMVISILGAYGAHKESRAALIVFLVCMVIGTLGMLRGGFTAAIIRPTLPDTLEMKFKALLPLDEAAYDVKDMADKLQSQLHCCGLFSYTDWRSNIPNSCLCDDELYQCQKVRYGEMMLSASVYTKTCYPIIQYVILLVTDISLAVFLTLGVLALLGMILSSLMIHQMRRPAPPVVLSVPAIFTPSPPKYQELHNPPGY</sequence>
<evidence type="ECO:0000313" key="6">
    <source>
        <dbReference type="Ensembl" id="ENSGWIP00000030132.1"/>
    </source>
</evidence>
<dbReference type="Proteomes" id="UP000694680">
    <property type="component" value="Chromosome 6"/>
</dbReference>